<feature type="region of interest" description="Disordered" evidence="1">
    <location>
        <begin position="30"/>
        <end position="51"/>
    </location>
</feature>
<evidence type="ECO:0000313" key="3">
    <source>
        <dbReference type="Proteomes" id="UP000179642"/>
    </source>
</evidence>
<protein>
    <submittedName>
        <fullName evidence="2">Uncharacterized protein</fullName>
    </submittedName>
</protein>
<gene>
    <name evidence="2" type="ORF">BIV23_36675</name>
</gene>
<accession>A0A1S2PKC3</accession>
<proteinExistence type="predicted"/>
<organism evidence="2 3">
    <name type="scientific">Streptomyces monashensis</name>
    <dbReference type="NCBI Taxonomy" id="1678012"/>
    <lineage>
        <taxon>Bacteria</taxon>
        <taxon>Bacillati</taxon>
        <taxon>Actinomycetota</taxon>
        <taxon>Actinomycetes</taxon>
        <taxon>Kitasatosporales</taxon>
        <taxon>Streptomycetaceae</taxon>
        <taxon>Streptomyces</taxon>
    </lineage>
</organism>
<dbReference type="AlphaFoldDB" id="A0A1S2PKC3"/>
<evidence type="ECO:0000313" key="2">
    <source>
        <dbReference type="EMBL" id="OIJ94010.1"/>
    </source>
</evidence>
<dbReference type="Proteomes" id="UP000179642">
    <property type="component" value="Unassembled WGS sequence"/>
</dbReference>
<evidence type="ECO:0000256" key="1">
    <source>
        <dbReference type="SAM" id="MobiDB-lite"/>
    </source>
</evidence>
<feature type="region of interest" description="Disordered" evidence="1">
    <location>
        <begin position="80"/>
        <end position="118"/>
    </location>
</feature>
<keyword evidence="3" id="KW-1185">Reference proteome</keyword>
<name>A0A1S2PKC3_9ACTN</name>
<comment type="caution">
    <text evidence="2">The sequence shown here is derived from an EMBL/GenBank/DDBJ whole genome shotgun (WGS) entry which is preliminary data.</text>
</comment>
<sequence>MLPEHFLPDAGFERRPAVADGRVRGAPLSASAHVRAPAGTCSPRSVRGRGPEVPAAGVATAWLGALYAVRERLGSSRDLAGDLGLRESGGSALRTGSPPPVCSTGVPTPVDSAPWCRS</sequence>
<reference evidence="2 3" key="1">
    <citation type="submission" date="2016-10" db="EMBL/GenBank/DDBJ databases">
        <title>Genome sequence of Streptomyces sp. MUSC 1.</title>
        <authorList>
            <person name="Lee L.-H."/>
            <person name="Ser H.-L."/>
            <person name="Law J.W.-F."/>
        </authorList>
    </citation>
    <scope>NUCLEOTIDE SEQUENCE [LARGE SCALE GENOMIC DNA]</scope>
    <source>
        <strain evidence="2 3">MUSC 1</strain>
    </source>
</reference>
<dbReference type="EMBL" id="MLYO01000072">
    <property type="protein sequence ID" value="OIJ94010.1"/>
    <property type="molecule type" value="Genomic_DNA"/>
</dbReference>